<dbReference type="PANTHER" id="PTHR46033:SF8">
    <property type="entry name" value="PROTEIN MAINTENANCE OF MERISTEMS-LIKE"/>
    <property type="match status" value="1"/>
</dbReference>
<comment type="caution">
    <text evidence="2">The sequence shown here is derived from an EMBL/GenBank/DDBJ whole genome shotgun (WGS) entry which is preliminary data.</text>
</comment>
<evidence type="ECO:0000259" key="1">
    <source>
        <dbReference type="Pfam" id="PF10536"/>
    </source>
</evidence>
<protein>
    <recommendedName>
        <fullName evidence="1">Aminotransferase-like plant mobile domain-containing protein</fullName>
    </recommendedName>
</protein>
<organism evidence="2 3">
    <name type="scientific">Arachis hypogaea</name>
    <name type="common">Peanut</name>
    <dbReference type="NCBI Taxonomy" id="3818"/>
    <lineage>
        <taxon>Eukaryota</taxon>
        <taxon>Viridiplantae</taxon>
        <taxon>Streptophyta</taxon>
        <taxon>Embryophyta</taxon>
        <taxon>Tracheophyta</taxon>
        <taxon>Spermatophyta</taxon>
        <taxon>Magnoliopsida</taxon>
        <taxon>eudicotyledons</taxon>
        <taxon>Gunneridae</taxon>
        <taxon>Pentapetalae</taxon>
        <taxon>rosids</taxon>
        <taxon>fabids</taxon>
        <taxon>Fabales</taxon>
        <taxon>Fabaceae</taxon>
        <taxon>Papilionoideae</taxon>
        <taxon>50 kb inversion clade</taxon>
        <taxon>dalbergioids sensu lato</taxon>
        <taxon>Dalbergieae</taxon>
        <taxon>Pterocarpus clade</taxon>
        <taxon>Arachis</taxon>
    </lineage>
</organism>
<sequence length="434" mass="49382">MAGSSSHATTQDKVNDEIIDDPHLQVNDTRILIPFTIGADTHCFLRPIESLERANKKLSFFPSAEGGDLLINQTFNISHFINQKSFRNNPKINPRGFDFTAWYQRLEPTKSATWGALGRQELLRLSHFSLTTYPWMIGAVTCFWNRTTNNFHLPCGMIGMSLLDVAAITGLPINSPNCTPDMQSKHQYNVVLTNSYSDFITHNMGEDGTEITDNEHVAFLFYWLNAILFCSRSVQMPKFFLPLATLLHEGKVLNLAKLLLGHIFEELSQFVCDLRDNKIISTGGPLWLLQLWLNATFENFVTKPEGGSTDKQHIEGFRLSNYKPNFLDTQSDEDRFWAVFSLFHSCKDFDNDQLNFTPFLCRNCGPAWLDHLLFPNTNEESELANPNWVNLLAVQVIPIGLPQHKKEKFKITLYAPHLTARQLGFSQAIPTPQP</sequence>
<evidence type="ECO:0000313" key="2">
    <source>
        <dbReference type="EMBL" id="RYQ86435.1"/>
    </source>
</evidence>
<dbReference type="InterPro" id="IPR044824">
    <property type="entry name" value="MAIN-like"/>
</dbReference>
<dbReference type="STRING" id="3818.A0A444X9R8"/>
<accession>A0A444X9R8</accession>
<dbReference type="InterPro" id="IPR019557">
    <property type="entry name" value="AminoTfrase-like_pln_mobile"/>
</dbReference>
<dbReference type="Pfam" id="PF10536">
    <property type="entry name" value="PMD"/>
    <property type="match status" value="1"/>
</dbReference>
<dbReference type="PANTHER" id="PTHR46033">
    <property type="entry name" value="PROTEIN MAIN-LIKE 2"/>
    <property type="match status" value="1"/>
</dbReference>
<feature type="domain" description="Aminotransferase-like plant mobile" evidence="1">
    <location>
        <begin position="121"/>
        <end position="432"/>
    </location>
</feature>
<keyword evidence="3" id="KW-1185">Reference proteome</keyword>
<reference evidence="2 3" key="1">
    <citation type="submission" date="2019-01" db="EMBL/GenBank/DDBJ databases">
        <title>Sequencing of cultivated peanut Arachis hypogaea provides insights into genome evolution and oil improvement.</title>
        <authorList>
            <person name="Chen X."/>
        </authorList>
    </citation>
    <scope>NUCLEOTIDE SEQUENCE [LARGE SCALE GENOMIC DNA]</scope>
    <source>
        <strain evidence="3">cv. Fuhuasheng</strain>
        <tissue evidence="2">Leaves</tissue>
    </source>
</reference>
<evidence type="ECO:0000313" key="3">
    <source>
        <dbReference type="Proteomes" id="UP000289738"/>
    </source>
</evidence>
<dbReference type="GO" id="GO:0010073">
    <property type="term" value="P:meristem maintenance"/>
    <property type="evidence" value="ECO:0007669"/>
    <property type="project" value="InterPro"/>
</dbReference>
<dbReference type="EMBL" id="SDMP01000020">
    <property type="protein sequence ID" value="RYQ86435.1"/>
    <property type="molecule type" value="Genomic_DNA"/>
</dbReference>
<dbReference type="AlphaFoldDB" id="A0A444X9R8"/>
<gene>
    <name evidence="2" type="ORF">Ahy_B10g106105</name>
</gene>
<name>A0A444X9R8_ARAHY</name>
<dbReference type="Proteomes" id="UP000289738">
    <property type="component" value="Chromosome B10"/>
</dbReference>
<proteinExistence type="predicted"/>